<dbReference type="Proteomes" id="UP001321473">
    <property type="component" value="Unassembled WGS sequence"/>
</dbReference>
<dbReference type="InterPro" id="IPR029058">
    <property type="entry name" value="AB_hydrolase_fold"/>
</dbReference>
<comment type="caution">
    <text evidence="1">The sequence shown here is derived from an EMBL/GenBank/DDBJ whole genome shotgun (WGS) entry which is preliminary data.</text>
</comment>
<name>A0AAQ4DF57_AMBAM</name>
<evidence type="ECO:0000313" key="2">
    <source>
        <dbReference type="Proteomes" id="UP001321473"/>
    </source>
</evidence>
<proteinExistence type="predicted"/>
<dbReference type="EMBL" id="JARKHS020031546">
    <property type="protein sequence ID" value="KAK8761097.1"/>
    <property type="molecule type" value="Genomic_DNA"/>
</dbReference>
<keyword evidence="2" id="KW-1185">Reference proteome</keyword>
<organism evidence="1 2">
    <name type="scientific">Amblyomma americanum</name>
    <name type="common">Lone star tick</name>
    <dbReference type="NCBI Taxonomy" id="6943"/>
    <lineage>
        <taxon>Eukaryota</taxon>
        <taxon>Metazoa</taxon>
        <taxon>Ecdysozoa</taxon>
        <taxon>Arthropoda</taxon>
        <taxon>Chelicerata</taxon>
        <taxon>Arachnida</taxon>
        <taxon>Acari</taxon>
        <taxon>Parasitiformes</taxon>
        <taxon>Ixodida</taxon>
        <taxon>Ixodoidea</taxon>
        <taxon>Ixodidae</taxon>
        <taxon>Amblyomminae</taxon>
        <taxon>Amblyomma</taxon>
    </lineage>
</organism>
<protein>
    <recommendedName>
        <fullName evidence="3">Triacylglycerol lipase</fullName>
    </recommendedName>
</protein>
<evidence type="ECO:0000313" key="1">
    <source>
        <dbReference type="EMBL" id="KAK8761097.1"/>
    </source>
</evidence>
<gene>
    <name evidence="1" type="ORF">V5799_027636</name>
</gene>
<dbReference type="PANTHER" id="PTHR11005">
    <property type="entry name" value="LYSOSOMAL ACID LIPASE-RELATED"/>
    <property type="match status" value="1"/>
</dbReference>
<dbReference type="SUPFAM" id="SSF53474">
    <property type="entry name" value="alpha/beta-Hydrolases"/>
    <property type="match status" value="1"/>
</dbReference>
<evidence type="ECO:0008006" key="3">
    <source>
        <dbReference type="Google" id="ProtNLM"/>
    </source>
</evidence>
<sequence>MYDHGLVENVKRYGQISPPPYPLERIRLPVALFSSLGDTVADKKDVEDLVARLGSNVVLHHMVSQENFRHLDFATGYRANEILHDIAIETIRKYST</sequence>
<reference evidence="1 2" key="1">
    <citation type="journal article" date="2023" name="Arcadia Sci">
        <title>De novo assembly of a long-read Amblyomma americanum tick genome.</title>
        <authorList>
            <person name="Chou S."/>
            <person name="Poskanzer K.E."/>
            <person name="Rollins M."/>
            <person name="Thuy-Boun P.S."/>
        </authorList>
    </citation>
    <scope>NUCLEOTIDE SEQUENCE [LARGE SCALE GENOMIC DNA]</scope>
    <source>
        <strain evidence="1">F_SG_1</strain>
        <tissue evidence="1">Salivary glands</tissue>
    </source>
</reference>
<accession>A0AAQ4DF57</accession>
<dbReference type="Gene3D" id="3.40.50.1820">
    <property type="entry name" value="alpha/beta hydrolase"/>
    <property type="match status" value="1"/>
</dbReference>
<dbReference type="AlphaFoldDB" id="A0AAQ4DF57"/>